<feature type="region of interest" description="Disordered" evidence="4">
    <location>
        <begin position="127"/>
        <end position="147"/>
    </location>
</feature>
<dbReference type="AlphaFoldDB" id="A0A225NE77"/>
<gene>
    <name evidence="7" type="ORF">ATO3_23240</name>
</gene>
<reference evidence="7 8" key="1">
    <citation type="submission" date="2013-04" db="EMBL/GenBank/DDBJ databases">
        <title>Oceanicola sp. 22II1-22F33 Genome Sequencing.</title>
        <authorList>
            <person name="Lai Q."/>
            <person name="Li G."/>
            <person name="Shao Z."/>
        </authorList>
    </citation>
    <scope>NUCLEOTIDE SEQUENCE [LARGE SCALE GENOMIC DNA]</scope>
    <source>
        <strain evidence="7 8">22II1-22F33</strain>
    </source>
</reference>
<dbReference type="Gene3D" id="3.40.50.2300">
    <property type="match status" value="1"/>
</dbReference>
<proteinExistence type="predicted"/>
<evidence type="ECO:0000259" key="6">
    <source>
        <dbReference type="PROSITE" id="PS50887"/>
    </source>
</evidence>
<evidence type="ECO:0000256" key="4">
    <source>
        <dbReference type="SAM" id="MobiDB-lite"/>
    </source>
</evidence>
<dbReference type="InterPro" id="IPR001789">
    <property type="entry name" value="Sig_transdc_resp-reg_receiver"/>
</dbReference>
<dbReference type="SMART" id="SM00267">
    <property type="entry name" value="GGDEF"/>
    <property type="match status" value="1"/>
</dbReference>
<dbReference type="PANTHER" id="PTHR45138">
    <property type="entry name" value="REGULATORY COMPONENTS OF SENSORY TRANSDUCTION SYSTEM"/>
    <property type="match status" value="1"/>
</dbReference>
<dbReference type="Proteomes" id="UP000215377">
    <property type="component" value="Unassembled WGS sequence"/>
</dbReference>
<dbReference type="EC" id="2.7.7.65" evidence="1"/>
<evidence type="ECO:0000256" key="1">
    <source>
        <dbReference type="ARBA" id="ARBA00012528"/>
    </source>
</evidence>
<keyword evidence="8" id="KW-1185">Reference proteome</keyword>
<comment type="caution">
    <text evidence="3">Lacks conserved residue(s) required for the propagation of feature annotation.</text>
</comment>
<dbReference type="PANTHER" id="PTHR45138:SF9">
    <property type="entry name" value="DIGUANYLATE CYCLASE DGCM-RELATED"/>
    <property type="match status" value="1"/>
</dbReference>
<accession>A0A225NE77</accession>
<evidence type="ECO:0000259" key="5">
    <source>
        <dbReference type="PROSITE" id="PS50110"/>
    </source>
</evidence>
<dbReference type="CDD" id="cd01949">
    <property type="entry name" value="GGDEF"/>
    <property type="match status" value="1"/>
</dbReference>
<dbReference type="RefSeq" id="WP_088652299.1">
    <property type="nucleotide sequence ID" value="NZ_AQQR01000018.1"/>
</dbReference>
<dbReference type="GO" id="GO:0043709">
    <property type="term" value="P:cell adhesion involved in single-species biofilm formation"/>
    <property type="evidence" value="ECO:0007669"/>
    <property type="project" value="TreeGrafter"/>
</dbReference>
<evidence type="ECO:0000313" key="7">
    <source>
        <dbReference type="EMBL" id="OWU69021.1"/>
    </source>
</evidence>
<dbReference type="SUPFAM" id="SSF55073">
    <property type="entry name" value="Nucleotide cyclase"/>
    <property type="match status" value="1"/>
</dbReference>
<dbReference type="NCBIfam" id="TIGR00254">
    <property type="entry name" value="GGDEF"/>
    <property type="match status" value="1"/>
</dbReference>
<feature type="domain" description="Response regulatory" evidence="5">
    <location>
        <begin position="4"/>
        <end position="120"/>
    </location>
</feature>
<evidence type="ECO:0000256" key="2">
    <source>
        <dbReference type="ARBA" id="ARBA00034247"/>
    </source>
</evidence>
<dbReference type="EMBL" id="AQQR01000018">
    <property type="protein sequence ID" value="OWU69021.1"/>
    <property type="molecule type" value="Genomic_DNA"/>
</dbReference>
<dbReference type="InterPro" id="IPR011006">
    <property type="entry name" value="CheY-like_superfamily"/>
</dbReference>
<evidence type="ECO:0000313" key="8">
    <source>
        <dbReference type="Proteomes" id="UP000215377"/>
    </source>
</evidence>
<dbReference type="Gene3D" id="3.30.70.270">
    <property type="match status" value="1"/>
</dbReference>
<dbReference type="GO" id="GO:0052621">
    <property type="term" value="F:diguanylate cyclase activity"/>
    <property type="evidence" value="ECO:0007669"/>
    <property type="project" value="UniProtKB-EC"/>
</dbReference>
<dbReference type="PROSITE" id="PS50110">
    <property type="entry name" value="RESPONSE_REGULATORY"/>
    <property type="match status" value="2"/>
</dbReference>
<dbReference type="FunFam" id="3.30.70.270:FF:000001">
    <property type="entry name" value="Diguanylate cyclase domain protein"/>
    <property type="match status" value="1"/>
</dbReference>
<dbReference type="Pfam" id="PF00072">
    <property type="entry name" value="Response_reg"/>
    <property type="match status" value="1"/>
</dbReference>
<dbReference type="InterPro" id="IPR043128">
    <property type="entry name" value="Rev_trsase/Diguanyl_cyclase"/>
</dbReference>
<feature type="region of interest" description="Disordered" evidence="4">
    <location>
        <begin position="170"/>
        <end position="192"/>
    </location>
</feature>
<dbReference type="OrthoDB" id="9812260at2"/>
<dbReference type="Pfam" id="PF00990">
    <property type="entry name" value="GGDEF"/>
    <property type="match status" value="1"/>
</dbReference>
<dbReference type="InterPro" id="IPR050469">
    <property type="entry name" value="Diguanylate_Cyclase"/>
</dbReference>
<name>A0A225NE77_9RHOB</name>
<feature type="compositionally biased region" description="Basic and acidic residues" evidence="4">
    <location>
        <begin position="181"/>
        <end position="192"/>
    </location>
</feature>
<dbReference type="InterPro" id="IPR000160">
    <property type="entry name" value="GGDEF_dom"/>
</dbReference>
<dbReference type="CDD" id="cd00156">
    <property type="entry name" value="REC"/>
    <property type="match status" value="1"/>
</dbReference>
<protein>
    <recommendedName>
        <fullName evidence="1">diguanylate cyclase</fullName>
        <ecNumber evidence="1">2.7.7.65</ecNumber>
    </recommendedName>
</protein>
<dbReference type="SUPFAM" id="SSF52172">
    <property type="entry name" value="CheY-like"/>
    <property type="match status" value="2"/>
</dbReference>
<sequence>MQGRLIILDAVSTNRIVLNALLEPACYDIDQATTIGGALTSVRLQRPDLILTAWSLPDGVATDLCEALEGPDPDREIPVVAIAHAGDCVDRQGALRAGLADLMVHPLDEAMLHARLRSILRTRPPTTTYPTHFDLAPPADAGHGGPPGLDEAPARFSGVAEGRQVAMQLDGAPAGRPRAPLGDRRGDAPAGRNRDRIAVLADDPETAFAWCQGLGGQLNQPVAGYALSQRQAVLGADFPPDAVVVAVDGSRPQPALRLLSDLRAGPTTREAAVIAVTSPGDPKGAAHALDLGADDVMQGPFEPGELALRIQAQLRRKQLSDRLRTTVRDGLRAALIDPMTGLYNRRFAIPHLAHTLRHSARSGKSFALMMADLDHFKRINDTHGHLAGDAVLVEAAQRLSDAVGRQDVVARIGGEEFLVILRDTDPTAAARSADRLRRAINGRPFPIAPTGRTERVTISIGLVISPPAGDDGSLGFPDDPEDPRIARLLSEADHALYESKHAGRNKVTVVGAAA</sequence>
<dbReference type="SMART" id="SM00448">
    <property type="entry name" value="REC"/>
    <property type="match status" value="2"/>
</dbReference>
<dbReference type="PROSITE" id="PS50887">
    <property type="entry name" value="GGDEF"/>
    <property type="match status" value="1"/>
</dbReference>
<feature type="domain" description="Response regulatory" evidence="5">
    <location>
        <begin position="196"/>
        <end position="314"/>
    </location>
</feature>
<evidence type="ECO:0000256" key="3">
    <source>
        <dbReference type="PROSITE-ProRule" id="PRU00169"/>
    </source>
</evidence>
<comment type="caution">
    <text evidence="7">The sequence shown here is derived from an EMBL/GenBank/DDBJ whole genome shotgun (WGS) entry which is preliminary data.</text>
</comment>
<dbReference type="GO" id="GO:1902201">
    <property type="term" value="P:negative regulation of bacterial-type flagellum-dependent cell motility"/>
    <property type="evidence" value="ECO:0007669"/>
    <property type="project" value="TreeGrafter"/>
</dbReference>
<feature type="compositionally biased region" description="Low complexity" evidence="4">
    <location>
        <begin position="127"/>
        <end position="141"/>
    </location>
</feature>
<comment type="catalytic activity">
    <reaction evidence="2">
        <text>2 GTP = 3',3'-c-di-GMP + 2 diphosphate</text>
        <dbReference type="Rhea" id="RHEA:24898"/>
        <dbReference type="ChEBI" id="CHEBI:33019"/>
        <dbReference type="ChEBI" id="CHEBI:37565"/>
        <dbReference type="ChEBI" id="CHEBI:58805"/>
        <dbReference type="EC" id="2.7.7.65"/>
    </reaction>
</comment>
<dbReference type="GO" id="GO:0000160">
    <property type="term" value="P:phosphorelay signal transduction system"/>
    <property type="evidence" value="ECO:0007669"/>
    <property type="project" value="InterPro"/>
</dbReference>
<dbReference type="GO" id="GO:0005886">
    <property type="term" value="C:plasma membrane"/>
    <property type="evidence" value="ECO:0007669"/>
    <property type="project" value="TreeGrafter"/>
</dbReference>
<feature type="domain" description="GGDEF" evidence="6">
    <location>
        <begin position="364"/>
        <end position="512"/>
    </location>
</feature>
<dbReference type="InterPro" id="IPR029787">
    <property type="entry name" value="Nucleotide_cyclase"/>
</dbReference>
<organism evidence="7 8">
    <name type="scientific">Marinibacterium profundimaris</name>
    <dbReference type="NCBI Taxonomy" id="1679460"/>
    <lineage>
        <taxon>Bacteria</taxon>
        <taxon>Pseudomonadati</taxon>
        <taxon>Pseudomonadota</taxon>
        <taxon>Alphaproteobacteria</taxon>
        <taxon>Rhodobacterales</taxon>
        <taxon>Paracoccaceae</taxon>
        <taxon>Marinibacterium</taxon>
    </lineage>
</organism>